<reference evidence="1" key="2">
    <citation type="submission" date="2017-06" db="EMBL/GenBank/DDBJ databases">
        <title>WGS assembly of Brachypodium distachyon.</title>
        <authorList>
            <consortium name="The International Brachypodium Initiative"/>
            <person name="Lucas S."/>
            <person name="Harmon-Smith M."/>
            <person name="Lail K."/>
            <person name="Tice H."/>
            <person name="Grimwood J."/>
            <person name="Bruce D."/>
            <person name="Barry K."/>
            <person name="Shu S."/>
            <person name="Lindquist E."/>
            <person name="Wang M."/>
            <person name="Pitluck S."/>
            <person name="Vogel J.P."/>
            <person name="Garvin D.F."/>
            <person name="Mockler T.C."/>
            <person name="Schmutz J."/>
            <person name="Rokhsar D."/>
            <person name="Bevan M.W."/>
        </authorList>
    </citation>
    <scope>NUCLEOTIDE SEQUENCE</scope>
    <source>
        <strain evidence="1">Bd21</strain>
    </source>
</reference>
<sequence>MTSWPWTVIASISLYIYPSSEKKEKDRYESIILTCNFGELSGYLVTLLLSTWDDKIVHLPFLKDGYELRKQTLGKLLTFKENDAKSTYLSVYWLSSIVSGKIKTI</sequence>
<accession>A0A2K2CKB6</accession>
<dbReference type="EnsemblPlants" id="PNT62465">
    <property type="protein sequence ID" value="PNT62465"/>
    <property type="gene ID" value="BRADI_4g03805v3"/>
</dbReference>
<dbReference type="Proteomes" id="UP000008810">
    <property type="component" value="Chromosome 4"/>
</dbReference>
<dbReference type="EMBL" id="CM000883">
    <property type="protein sequence ID" value="PNT62465.1"/>
    <property type="molecule type" value="Genomic_DNA"/>
</dbReference>
<keyword evidence="3" id="KW-1185">Reference proteome</keyword>
<dbReference type="Gramene" id="PNT62466">
    <property type="protein sequence ID" value="PNT62466"/>
    <property type="gene ID" value="BRADI_4g03805v3"/>
</dbReference>
<organism evidence="1">
    <name type="scientific">Brachypodium distachyon</name>
    <name type="common">Purple false brome</name>
    <name type="synonym">Trachynia distachya</name>
    <dbReference type="NCBI Taxonomy" id="15368"/>
    <lineage>
        <taxon>Eukaryota</taxon>
        <taxon>Viridiplantae</taxon>
        <taxon>Streptophyta</taxon>
        <taxon>Embryophyta</taxon>
        <taxon>Tracheophyta</taxon>
        <taxon>Spermatophyta</taxon>
        <taxon>Magnoliopsida</taxon>
        <taxon>Liliopsida</taxon>
        <taxon>Poales</taxon>
        <taxon>Poaceae</taxon>
        <taxon>BOP clade</taxon>
        <taxon>Pooideae</taxon>
        <taxon>Stipodae</taxon>
        <taxon>Brachypodieae</taxon>
        <taxon>Brachypodium</taxon>
    </lineage>
</organism>
<proteinExistence type="predicted"/>
<name>A0A2K2CKB6_BRADI</name>
<evidence type="ECO:0000313" key="1">
    <source>
        <dbReference type="EMBL" id="PNT62466.1"/>
    </source>
</evidence>
<evidence type="ECO:0000313" key="2">
    <source>
        <dbReference type="EnsemblPlants" id="PNT62465"/>
    </source>
</evidence>
<dbReference type="Gramene" id="PNT62465">
    <property type="protein sequence ID" value="PNT62465"/>
    <property type="gene ID" value="BRADI_4g03805v3"/>
</dbReference>
<evidence type="ECO:0000313" key="3">
    <source>
        <dbReference type="Proteomes" id="UP000008810"/>
    </source>
</evidence>
<protein>
    <submittedName>
        <fullName evidence="1 2">Uncharacterized protein</fullName>
    </submittedName>
</protein>
<reference evidence="1 2" key="1">
    <citation type="journal article" date="2010" name="Nature">
        <title>Genome sequencing and analysis of the model grass Brachypodium distachyon.</title>
        <authorList>
            <consortium name="International Brachypodium Initiative"/>
        </authorList>
    </citation>
    <scope>NUCLEOTIDE SEQUENCE [LARGE SCALE GENOMIC DNA]</scope>
    <source>
        <strain evidence="1 2">Bd21</strain>
    </source>
</reference>
<dbReference type="AlphaFoldDB" id="A0A2K2CKB6"/>
<gene>
    <name evidence="1" type="ORF">BRADI_4g03805v3</name>
</gene>
<dbReference type="EnsemblPlants" id="PNT62466">
    <property type="protein sequence ID" value="PNT62466"/>
    <property type="gene ID" value="BRADI_4g03805v3"/>
</dbReference>
<dbReference type="InParanoid" id="A0A2K2CKB6"/>
<reference evidence="2" key="3">
    <citation type="submission" date="2018-08" db="UniProtKB">
        <authorList>
            <consortium name="EnsemblPlants"/>
        </authorList>
    </citation>
    <scope>IDENTIFICATION</scope>
    <source>
        <strain evidence="2">cv. Bd21</strain>
    </source>
</reference>
<dbReference type="EMBL" id="CM000883">
    <property type="protein sequence ID" value="PNT62466.1"/>
    <property type="molecule type" value="Genomic_DNA"/>
</dbReference>